<dbReference type="Proteomes" id="UP001519887">
    <property type="component" value="Unassembled WGS sequence"/>
</dbReference>
<gene>
    <name evidence="4" type="ORF">K0U00_47390</name>
</gene>
<dbReference type="Gene3D" id="3.30.70.1170">
    <property type="entry name" value="Sun protein, domain 3"/>
    <property type="match status" value="1"/>
</dbReference>
<dbReference type="EMBL" id="JAHZIK010003193">
    <property type="protein sequence ID" value="MBW7461704.1"/>
    <property type="molecule type" value="Genomic_DNA"/>
</dbReference>
<protein>
    <submittedName>
        <fullName evidence="4">16S rRNA (Cytosine(967)-C(5))-methyltransferase RsmB</fullName>
    </submittedName>
</protein>
<evidence type="ECO:0000313" key="5">
    <source>
        <dbReference type="Proteomes" id="UP001519887"/>
    </source>
</evidence>
<dbReference type="Pfam" id="PF01029">
    <property type="entry name" value="NusB"/>
    <property type="match status" value="1"/>
</dbReference>
<dbReference type="InterPro" id="IPR006027">
    <property type="entry name" value="NusB_RsmB_TIM44"/>
</dbReference>
<evidence type="ECO:0000259" key="3">
    <source>
        <dbReference type="Pfam" id="PF22458"/>
    </source>
</evidence>
<name>A0ABS7CL83_9BACL</name>
<proteinExistence type="predicted"/>
<feature type="domain" description="Ribosomal RNA small subunit methyltransferase B-like ferredoxin-like" evidence="3">
    <location>
        <begin position="112"/>
        <end position="165"/>
    </location>
</feature>
<evidence type="ECO:0000256" key="1">
    <source>
        <dbReference type="ARBA" id="ARBA00022884"/>
    </source>
</evidence>
<dbReference type="InterPro" id="IPR035926">
    <property type="entry name" value="NusB-like_sf"/>
</dbReference>
<feature type="domain" description="NusB/RsmB/TIM44" evidence="2">
    <location>
        <begin position="2"/>
        <end position="88"/>
    </location>
</feature>
<dbReference type="Gene3D" id="1.10.940.10">
    <property type="entry name" value="NusB-like"/>
    <property type="match status" value="1"/>
</dbReference>
<dbReference type="InterPro" id="IPR029063">
    <property type="entry name" value="SAM-dependent_MTases_sf"/>
</dbReference>
<evidence type="ECO:0000259" key="2">
    <source>
        <dbReference type="Pfam" id="PF01029"/>
    </source>
</evidence>
<feature type="non-terminal residue" evidence="4">
    <location>
        <position position="165"/>
    </location>
</feature>
<reference evidence="4 5" key="1">
    <citation type="submission" date="2021-07" db="EMBL/GenBank/DDBJ databases">
        <title>Paenibacillus radiodurans sp. nov., isolated from the southeastern edge of Tengger Desert.</title>
        <authorList>
            <person name="Zhang G."/>
        </authorList>
    </citation>
    <scope>NUCLEOTIDE SEQUENCE [LARGE SCALE GENOMIC DNA]</scope>
    <source>
        <strain evidence="4 5">CCM 7311</strain>
    </source>
</reference>
<comment type="caution">
    <text evidence="4">The sequence shown here is derived from an EMBL/GenBank/DDBJ whole genome shotgun (WGS) entry which is preliminary data.</text>
</comment>
<dbReference type="SUPFAM" id="SSF48013">
    <property type="entry name" value="NusB-like"/>
    <property type="match status" value="1"/>
</dbReference>
<keyword evidence="5" id="KW-1185">Reference proteome</keyword>
<evidence type="ECO:0000313" key="4">
    <source>
        <dbReference type="EMBL" id="MBW7461704.1"/>
    </source>
</evidence>
<sequence length="165" mass="18636">AALATELVYGSIQQQRTLDYRLEKLVAKGLDKLAPWVHQLLRMSAYQLLYLDRIPAHAAVNEAVQIAKQRGHSGISGMVNGVLRNMLRRLAEMKLPIEEIDPVRRIGLTYSYPDWMVRRWIESYGEAVAEEICRAGNESPHASLRVNSLRLSEEKAAELLAKEGI</sequence>
<accession>A0ABS7CL83</accession>
<dbReference type="SUPFAM" id="SSF53335">
    <property type="entry name" value="S-adenosyl-L-methionine-dependent methyltransferases"/>
    <property type="match status" value="1"/>
</dbReference>
<dbReference type="InterPro" id="IPR054728">
    <property type="entry name" value="RsmB-like_ferredoxin"/>
</dbReference>
<feature type="non-terminal residue" evidence="4">
    <location>
        <position position="1"/>
    </location>
</feature>
<organism evidence="4 5">
    <name type="scientific">Paenibacillus sepulcri</name>
    <dbReference type="NCBI Taxonomy" id="359917"/>
    <lineage>
        <taxon>Bacteria</taxon>
        <taxon>Bacillati</taxon>
        <taxon>Bacillota</taxon>
        <taxon>Bacilli</taxon>
        <taxon>Bacillales</taxon>
        <taxon>Paenibacillaceae</taxon>
        <taxon>Paenibacillus</taxon>
    </lineage>
</organism>
<dbReference type="Pfam" id="PF22458">
    <property type="entry name" value="RsmF-B_ferredox"/>
    <property type="match status" value="1"/>
</dbReference>
<keyword evidence="1" id="KW-0694">RNA-binding</keyword>